<sequence>MNPYKVVYWKDGDKLFDRKEIITFGEESTANLMDLFEENINYDVHCVKSQTLLTK</sequence>
<accession>H8ZN37</accession>
<dbReference type="EMBL" id="JN371769">
    <property type="protein sequence ID" value="AFD02898.1"/>
    <property type="molecule type" value="Genomic_DNA"/>
</dbReference>
<dbReference type="OrthoDB" id="39781at10239"/>
<reference evidence="1 2" key="1">
    <citation type="submission" date="2011-07" db="EMBL/GenBank/DDBJ databases">
        <title>Viral Tagging: a high-throughput approach to explore virus-host interactions.</title>
        <authorList>
            <person name="Deng L."/>
            <person name="Sullivan M.B."/>
            <person name="Poulos B."/>
            <person name="Ignacio Espinoza J.C."/>
        </authorList>
    </citation>
    <scope>NUCLEOTIDE SEQUENCE [LARGE SCALE GENOMIC DNA]</scope>
</reference>
<keyword evidence="2" id="KW-1185">Reference proteome</keyword>
<protein>
    <submittedName>
        <fullName evidence="1">Uncharacterized protein</fullName>
    </submittedName>
</protein>
<dbReference type="GeneID" id="14005322"/>
<evidence type="ECO:0000313" key="1">
    <source>
        <dbReference type="EMBL" id="AFD02898.1"/>
    </source>
</evidence>
<dbReference type="KEGG" id="vg:14005322"/>
<name>H8ZN37_9CAUD</name>
<dbReference type="RefSeq" id="YP_007001549.1">
    <property type="nucleotide sequence ID" value="NC_019443.1"/>
</dbReference>
<dbReference type="Proteomes" id="UP000007597">
    <property type="component" value="Segment"/>
</dbReference>
<organism evidence="1 2">
    <name type="scientific">Synechococcus phage metaG-MbCM1</name>
    <dbReference type="NCBI Taxonomy" id="1079999"/>
    <lineage>
        <taxon>Viruses</taxon>
        <taxon>Duplodnaviria</taxon>
        <taxon>Heunggongvirae</taxon>
        <taxon>Uroviricota</taxon>
        <taxon>Caudoviricetes</taxon>
        <taxon>Pantevenvirales</taxon>
        <taxon>Kyanoviridae</taxon>
        <taxon>Galenevirus</taxon>
        <taxon>Galenevirus mbcm1</taxon>
    </lineage>
</organism>
<proteinExistence type="predicted"/>
<evidence type="ECO:0000313" key="2">
    <source>
        <dbReference type="Proteomes" id="UP000007597"/>
    </source>
</evidence>